<feature type="short sequence motif" description="HXTX 1" evidence="2">
    <location>
        <begin position="42"/>
        <end position="45"/>
    </location>
</feature>
<dbReference type="AlphaFoldDB" id="A0A557SV90"/>
<dbReference type="SUPFAM" id="SSF55144">
    <property type="entry name" value="LigT-like"/>
    <property type="match status" value="1"/>
</dbReference>
<feature type="domain" description="A-kinase anchor protein 7-like phosphoesterase" evidence="3">
    <location>
        <begin position="13"/>
        <end position="164"/>
    </location>
</feature>
<organism evidence="4 5">
    <name type="scientific">Candidatus Nitrosocosmicus arcticus</name>
    <dbReference type="NCBI Taxonomy" id="2035267"/>
    <lineage>
        <taxon>Archaea</taxon>
        <taxon>Nitrososphaerota</taxon>
        <taxon>Nitrososphaeria</taxon>
        <taxon>Nitrososphaerales</taxon>
        <taxon>Nitrososphaeraceae</taxon>
        <taxon>Candidatus Nitrosocosmicus</taxon>
    </lineage>
</organism>
<dbReference type="PANTHER" id="PTHR35561:SF1">
    <property type="entry name" value="RNA 2',3'-CYCLIC PHOSPHODIESTERASE"/>
    <property type="match status" value="1"/>
</dbReference>
<sequence>MRIFVAIDIPRVEKIIHIQNQIMKEYEFDRHYVRLINKYNLHLTMMFLGEKTDFEVREIISNLESLTFDPFEIRFANIGCFPKNSEPRVIWLGLDNQSSKKLNDLFDAISKLLEKDIGYGKETQHNSSEEKSVYVPHLTIFRINRHFKGRISFDPNFQFDLFKDEINQIKLKQSMLTADGPIYSDLFTINAQA</sequence>
<dbReference type="NCBIfam" id="TIGR02258">
    <property type="entry name" value="2_5_ligase"/>
    <property type="match status" value="1"/>
</dbReference>
<dbReference type="InterPro" id="IPR019510">
    <property type="entry name" value="AKAP7-like_phosphoesterase"/>
</dbReference>
<feature type="short sequence motif" description="HXTX 2" evidence="2">
    <location>
        <begin position="137"/>
        <end position="140"/>
    </location>
</feature>
<dbReference type="GO" id="GO:0008664">
    <property type="term" value="F:RNA 2',3'-cyclic 3'-phosphodiesterase activity"/>
    <property type="evidence" value="ECO:0007669"/>
    <property type="project" value="UniProtKB-EC"/>
</dbReference>
<dbReference type="OrthoDB" id="44091at2157"/>
<keyword evidence="1 2" id="KW-0378">Hydrolase</keyword>
<comment type="function">
    <text evidence="2">Hydrolyzes RNA 2',3'-cyclic phosphodiester to an RNA 2'-phosphomonoester.</text>
</comment>
<dbReference type="GO" id="GO:0004113">
    <property type="term" value="F:2',3'-cyclic-nucleotide 3'-phosphodiesterase activity"/>
    <property type="evidence" value="ECO:0007669"/>
    <property type="project" value="InterPro"/>
</dbReference>
<dbReference type="EMBL" id="VOAH01000007">
    <property type="protein sequence ID" value="TVP40527.1"/>
    <property type="molecule type" value="Genomic_DNA"/>
</dbReference>
<dbReference type="Gene3D" id="3.90.1140.10">
    <property type="entry name" value="Cyclic phosphodiesterase"/>
    <property type="match status" value="1"/>
</dbReference>
<evidence type="ECO:0000313" key="4">
    <source>
        <dbReference type="EMBL" id="TVP40527.1"/>
    </source>
</evidence>
<dbReference type="InterPro" id="IPR004175">
    <property type="entry name" value="RNA_CPDase"/>
</dbReference>
<name>A0A557SV90_9ARCH</name>
<dbReference type="InterPro" id="IPR009097">
    <property type="entry name" value="Cyclic_Pdiesterase"/>
</dbReference>
<accession>A0A557SV90</accession>
<dbReference type="Proteomes" id="UP000315289">
    <property type="component" value="Unassembled WGS sequence"/>
</dbReference>
<keyword evidence="5" id="KW-1185">Reference proteome</keyword>
<dbReference type="RefSeq" id="WP_144730733.1">
    <property type="nucleotide sequence ID" value="NZ_ML675583.1"/>
</dbReference>
<comment type="catalytic activity">
    <reaction evidence="2">
        <text>a 3'-end 2',3'-cyclophospho-ribonucleotide-RNA + H2O = a 3'-end 2'-phospho-ribonucleotide-RNA + H(+)</text>
        <dbReference type="Rhea" id="RHEA:11828"/>
        <dbReference type="Rhea" id="RHEA-COMP:10464"/>
        <dbReference type="Rhea" id="RHEA-COMP:17353"/>
        <dbReference type="ChEBI" id="CHEBI:15377"/>
        <dbReference type="ChEBI" id="CHEBI:15378"/>
        <dbReference type="ChEBI" id="CHEBI:83064"/>
        <dbReference type="ChEBI" id="CHEBI:173113"/>
        <dbReference type="EC" id="3.1.4.58"/>
    </reaction>
</comment>
<reference evidence="4 5" key="1">
    <citation type="journal article" date="2019" name="Front. Microbiol.">
        <title>Ammonia Oxidation by the Arctic Terrestrial Thaumarchaeote Candidatus Nitrosocosmicus arcticus Is Stimulated by Increasing Temperatures.</title>
        <authorList>
            <person name="Alves R.J.E."/>
            <person name="Kerou M."/>
            <person name="Zappe A."/>
            <person name="Bittner R."/>
            <person name="Abby S.S."/>
            <person name="Schmidt H.A."/>
            <person name="Pfeifer K."/>
            <person name="Schleper C."/>
        </authorList>
    </citation>
    <scope>NUCLEOTIDE SEQUENCE [LARGE SCALE GENOMIC DNA]</scope>
    <source>
        <strain evidence="4 5">Kfb</strain>
    </source>
</reference>
<comment type="similarity">
    <text evidence="2">Belongs to the 2H phosphoesterase superfamily. ThpR family.</text>
</comment>
<proteinExistence type="inferred from homology"/>
<dbReference type="PANTHER" id="PTHR35561">
    <property type="entry name" value="RNA 2',3'-CYCLIC PHOSPHODIESTERASE"/>
    <property type="match status" value="1"/>
</dbReference>
<dbReference type="HAMAP" id="MF_01940">
    <property type="entry name" value="RNA_CPDase"/>
    <property type="match status" value="1"/>
</dbReference>
<gene>
    <name evidence="4" type="ORF">NARC_70108</name>
</gene>
<protein>
    <recommendedName>
        <fullName evidence="2">RNA 2',3'-cyclic phosphodiesterase</fullName>
        <shortName evidence="2">RNA 2',3'-CPDase</shortName>
        <ecNumber evidence="2">3.1.4.58</ecNumber>
    </recommendedName>
</protein>
<dbReference type="EC" id="3.1.4.58" evidence="2"/>
<comment type="caution">
    <text evidence="4">The sequence shown here is derived from an EMBL/GenBank/DDBJ whole genome shotgun (WGS) entry which is preliminary data.</text>
</comment>
<evidence type="ECO:0000256" key="2">
    <source>
        <dbReference type="HAMAP-Rule" id="MF_01940"/>
    </source>
</evidence>
<feature type="active site" description="Proton acceptor" evidence="2">
    <location>
        <position position="137"/>
    </location>
</feature>
<feature type="active site" description="Proton donor" evidence="2">
    <location>
        <position position="42"/>
    </location>
</feature>
<evidence type="ECO:0000256" key="1">
    <source>
        <dbReference type="ARBA" id="ARBA00022801"/>
    </source>
</evidence>
<evidence type="ECO:0000313" key="5">
    <source>
        <dbReference type="Proteomes" id="UP000315289"/>
    </source>
</evidence>
<evidence type="ECO:0000259" key="3">
    <source>
        <dbReference type="Pfam" id="PF10469"/>
    </source>
</evidence>
<dbReference type="Pfam" id="PF10469">
    <property type="entry name" value="AKAP7_NLS"/>
    <property type="match status" value="1"/>
</dbReference>